<dbReference type="OrthoDB" id="2108802at2759"/>
<dbReference type="InterPro" id="IPR004352">
    <property type="entry name" value="GH114_TIM-barrel"/>
</dbReference>
<dbReference type="GO" id="GO:0004557">
    <property type="term" value="F:alpha-galactosidase activity"/>
    <property type="evidence" value="ECO:0007669"/>
    <property type="project" value="UniProtKB-EC"/>
</dbReference>
<protein>
    <recommendedName>
        <fullName evidence="2">alpha-galactosidase</fullName>
        <ecNumber evidence="2">3.2.1.22</ecNumber>
    </recommendedName>
</protein>
<organism evidence="4 5">
    <name type="scientific">Plectosphaerella cucumerina</name>
    <dbReference type="NCBI Taxonomy" id="40658"/>
    <lineage>
        <taxon>Eukaryota</taxon>
        <taxon>Fungi</taxon>
        <taxon>Dikarya</taxon>
        <taxon>Ascomycota</taxon>
        <taxon>Pezizomycotina</taxon>
        <taxon>Sordariomycetes</taxon>
        <taxon>Hypocreomycetidae</taxon>
        <taxon>Glomerellales</taxon>
        <taxon>Plectosphaerellaceae</taxon>
        <taxon>Plectosphaerella</taxon>
    </lineage>
</organism>
<dbReference type="AlphaFoldDB" id="A0A8K0TLU9"/>
<keyword evidence="5" id="KW-1185">Reference proteome</keyword>
<dbReference type="EC" id="3.2.1.22" evidence="2"/>
<dbReference type="PANTHER" id="PTHR35273:SF2">
    <property type="entry name" value="ALPHA-GALACTOSIDASE"/>
    <property type="match status" value="1"/>
</dbReference>
<comment type="catalytic activity">
    <reaction evidence="1">
        <text>Hydrolysis of terminal, non-reducing alpha-D-galactose residues in alpha-D-galactosides, including galactose oligosaccharides, galactomannans and galactolipids.</text>
        <dbReference type="EC" id="3.2.1.22"/>
    </reaction>
</comment>
<gene>
    <name evidence="4" type="ORF">B0T11DRAFT_248603</name>
</gene>
<dbReference type="Pfam" id="PF03537">
    <property type="entry name" value="Glyco_hydro_114"/>
    <property type="match status" value="1"/>
</dbReference>
<evidence type="ECO:0000259" key="3">
    <source>
        <dbReference type="Pfam" id="PF03537"/>
    </source>
</evidence>
<dbReference type="Proteomes" id="UP000813385">
    <property type="component" value="Unassembled WGS sequence"/>
</dbReference>
<evidence type="ECO:0000313" key="4">
    <source>
        <dbReference type="EMBL" id="KAH7374558.1"/>
    </source>
</evidence>
<dbReference type="EMBL" id="JAGPXD010000001">
    <property type="protein sequence ID" value="KAH7374558.1"/>
    <property type="molecule type" value="Genomic_DNA"/>
</dbReference>
<name>A0A8K0TLU9_9PEZI</name>
<sequence length="296" mass="31299">MSVAAPAATSAPPAAAAPVAAAPSAPAAAAPATGSKSGLWIPAVGTTWQIVLSAPLQIDTTNPSVTPDVEVYDIDLFDNKPETIAALHKINKKVICYFSAGTYEDWRPDASKFQSSDFGSDMADWPGEKWLNLKSDNVRSIIASRIQLAADKGCDAVDPDNVDAYNNENGLGLTSDDSADFVKFLAAESHKRGLSVGLKNAGDVIPKVINDVDFQVNEECVKYNEGPTFEAFIKAGKPVFHIEYPSGAPDGVSASMVSTIANAAGTEKFSTLIKTLSLDGWVQFPDGHTEATKTNY</sequence>
<dbReference type="InterPro" id="IPR013785">
    <property type="entry name" value="Aldolase_TIM"/>
</dbReference>
<feature type="domain" description="Glycoside-hydrolase family GH114 TIM-barrel" evidence="3">
    <location>
        <begin position="47"/>
        <end position="281"/>
    </location>
</feature>
<dbReference type="Gene3D" id="3.20.20.70">
    <property type="entry name" value="Aldolase class I"/>
    <property type="match status" value="1"/>
</dbReference>
<dbReference type="InterPro" id="IPR017853">
    <property type="entry name" value="GH"/>
</dbReference>
<evidence type="ECO:0000256" key="2">
    <source>
        <dbReference type="ARBA" id="ARBA00012755"/>
    </source>
</evidence>
<evidence type="ECO:0000256" key="1">
    <source>
        <dbReference type="ARBA" id="ARBA00001255"/>
    </source>
</evidence>
<dbReference type="SUPFAM" id="SSF51445">
    <property type="entry name" value="(Trans)glycosidases"/>
    <property type="match status" value="1"/>
</dbReference>
<proteinExistence type="predicted"/>
<evidence type="ECO:0000313" key="5">
    <source>
        <dbReference type="Proteomes" id="UP000813385"/>
    </source>
</evidence>
<reference evidence="4" key="1">
    <citation type="journal article" date="2021" name="Nat. Commun.">
        <title>Genetic determinants of endophytism in the Arabidopsis root mycobiome.</title>
        <authorList>
            <person name="Mesny F."/>
            <person name="Miyauchi S."/>
            <person name="Thiergart T."/>
            <person name="Pickel B."/>
            <person name="Atanasova L."/>
            <person name="Karlsson M."/>
            <person name="Huettel B."/>
            <person name="Barry K.W."/>
            <person name="Haridas S."/>
            <person name="Chen C."/>
            <person name="Bauer D."/>
            <person name="Andreopoulos W."/>
            <person name="Pangilinan J."/>
            <person name="LaButti K."/>
            <person name="Riley R."/>
            <person name="Lipzen A."/>
            <person name="Clum A."/>
            <person name="Drula E."/>
            <person name="Henrissat B."/>
            <person name="Kohler A."/>
            <person name="Grigoriev I.V."/>
            <person name="Martin F.M."/>
            <person name="Hacquard S."/>
        </authorList>
    </citation>
    <scope>NUCLEOTIDE SEQUENCE</scope>
    <source>
        <strain evidence="4">MPI-CAGE-AT-0016</strain>
    </source>
</reference>
<comment type="caution">
    <text evidence="4">The sequence shown here is derived from an EMBL/GenBank/DDBJ whole genome shotgun (WGS) entry which is preliminary data.</text>
</comment>
<accession>A0A8K0TLU9</accession>
<dbReference type="PANTHER" id="PTHR35273">
    <property type="entry name" value="ALPHA-1,4 POLYGALACTOSAMINIDASE, PUTATIVE (AFU_ORTHOLOGUE AFUA_3G07890)-RELATED"/>
    <property type="match status" value="1"/>
</dbReference>